<dbReference type="SUPFAM" id="SSF50494">
    <property type="entry name" value="Trypsin-like serine proteases"/>
    <property type="match status" value="1"/>
</dbReference>
<evidence type="ECO:0000313" key="4">
    <source>
        <dbReference type="EMBL" id="HIT42269.1"/>
    </source>
</evidence>
<keyword evidence="3" id="KW-0378">Hydrolase</keyword>
<gene>
    <name evidence="4" type="ORF">IAB60_09300</name>
</gene>
<dbReference type="PANTHER" id="PTHR43343:SF3">
    <property type="entry name" value="PROTEASE DO-LIKE 8, CHLOROPLASTIC"/>
    <property type="match status" value="1"/>
</dbReference>
<dbReference type="Gene3D" id="2.40.10.10">
    <property type="entry name" value="Trypsin-like serine proteases"/>
    <property type="match status" value="2"/>
</dbReference>
<dbReference type="GO" id="GO:0006508">
    <property type="term" value="P:proteolysis"/>
    <property type="evidence" value="ECO:0007669"/>
    <property type="project" value="UniProtKB-KW"/>
</dbReference>
<dbReference type="GO" id="GO:0004252">
    <property type="term" value="F:serine-type endopeptidase activity"/>
    <property type="evidence" value="ECO:0007669"/>
    <property type="project" value="InterPro"/>
</dbReference>
<evidence type="ECO:0000256" key="3">
    <source>
        <dbReference type="ARBA" id="ARBA00022801"/>
    </source>
</evidence>
<sequence>MLSASLFGGTAAAAFRGANWIFDSIGLGTGETVTADGGSAGGSVLAGNGQNLTGQDGGVIRTATANSGGMDVSDIASATLPAVVAITNISVQEVKRYYRLFGRYGQWATELEETESAGSGVIIAQDDSYLYIVTNNHVVDGAMSLSVSFVDDAVYSAAVCGTDSNLDLAVVKVAISDLSDSTKSQIAVISVGSSDELQVGEQVVAIGNAMGYGQSVTTGIVSALNRTITTGTDSSGNPVTSTYIQTDAAINPGNSGGALLNMDGQLIGINTAKVSLTEIEGMGYAIPVSQVWGTILELMGQTSGIRA</sequence>
<name>A0A9D1GL45_9FIRM</name>
<dbReference type="InterPro" id="IPR009003">
    <property type="entry name" value="Peptidase_S1_PA"/>
</dbReference>
<comment type="similarity">
    <text evidence="1">Belongs to the peptidase S1C family.</text>
</comment>
<reference evidence="4" key="1">
    <citation type="submission" date="2020-10" db="EMBL/GenBank/DDBJ databases">
        <authorList>
            <person name="Gilroy R."/>
        </authorList>
    </citation>
    <scope>NUCLEOTIDE SEQUENCE</scope>
    <source>
        <strain evidence="4">CHK123-3438</strain>
    </source>
</reference>
<evidence type="ECO:0000313" key="5">
    <source>
        <dbReference type="Proteomes" id="UP000886860"/>
    </source>
</evidence>
<reference evidence="4" key="2">
    <citation type="journal article" date="2021" name="PeerJ">
        <title>Extensive microbial diversity within the chicken gut microbiome revealed by metagenomics and culture.</title>
        <authorList>
            <person name="Gilroy R."/>
            <person name="Ravi A."/>
            <person name="Getino M."/>
            <person name="Pursley I."/>
            <person name="Horton D.L."/>
            <person name="Alikhan N.F."/>
            <person name="Baker D."/>
            <person name="Gharbi K."/>
            <person name="Hall N."/>
            <person name="Watson M."/>
            <person name="Adriaenssens E.M."/>
            <person name="Foster-Nyarko E."/>
            <person name="Jarju S."/>
            <person name="Secka A."/>
            <person name="Antonio M."/>
            <person name="Oren A."/>
            <person name="Chaudhuri R.R."/>
            <person name="La Ragione R."/>
            <person name="Hildebrand F."/>
            <person name="Pallen M.J."/>
        </authorList>
    </citation>
    <scope>NUCLEOTIDE SEQUENCE</scope>
    <source>
        <strain evidence="4">CHK123-3438</strain>
    </source>
</reference>
<dbReference type="InterPro" id="IPR001940">
    <property type="entry name" value="Peptidase_S1C"/>
</dbReference>
<dbReference type="PRINTS" id="PR00834">
    <property type="entry name" value="PROTEASES2C"/>
</dbReference>
<dbReference type="PANTHER" id="PTHR43343">
    <property type="entry name" value="PEPTIDASE S12"/>
    <property type="match status" value="1"/>
</dbReference>
<evidence type="ECO:0000256" key="2">
    <source>
        <dbReference type="ARBA" id="ARBA00022670"/>
    </source>
</evidence>
<dbReference type="EMBL" id="DVKS01000159">
    <property type="protein sequence ID" value="HIT42269.1"/>
    <property type="molecule type" value="Genomic_DNA"/>
</dbReference>
<accession>A0A9D1GL45</accession>
<organism evidence="4 5">
    <name type="scientific">Candidatus Caccovicinus merdipullorum</name>
    <dbReference type="NCBI Taxonomy" id="2840724"/>
    <lineage>
        <taxon>Bacteria</taxon>
        <taxon>Bacillati</taxon>
        <taxon>Bacillota</taxon>
        <taxon>Clostridia</taxon>
        <taxon>Eubacteriales</taxon>
        <taxon>Candidatus Caccovicinus</taxon>
    </lineage>
</organism>
<proteinExistence type="inferred from homology"/>
<dbReference type="Proteomes" id="UP000886860">
    <property type="component" value="Unassembled WGS sequence"/>
</dbReference>
<protein>
    <submittedName>
        <fullName evidence="4">Trypsin-like peptidase domain-containing protein</fullName>
    </submittedName>
</protein>
<keyword evidence="2" id="KW-0645">Protease</keyword>
<dbReference type="InterPro" id="IPR043504">
    <property type="entry name" value="Peptidase_S1_PA_chymotrypsin"/>
</dbReference>
<dbReference type="InterPro" id="IPR051201">
    <property type="entry name" value="Chloro_Bact_Ser_Proteases"/>
</dbReference>
<dbReference type="AlphaFoldDB" id="A0A9D1GL45"/>
<comment type="caution">
    <text evidence="4">The sequence shown here is derived from an EMBL/GenBank/DDBJ whole genome shotgun (WGS) entry which is preliminary data.</text>
</comment>
<evidence type="ECO:0000256" key="1">
    <source>
        <dbReference type="ARBA" id="ARBA00010541"/>
    </source>
</evidence>
<dbReference type="Pfam" id="PF13365">
    <property type="entry name" value="Trypsin_2"/>
    <property type="match status" value="1"/>
</dbReference>